<name>A0A914CAZ8_9BILA</name>
<proteinExistence type="predicted"/>
<organism evidence="1 2">
    <name type="scientific">Acrobeloides nanus</name>
    <dbReference type="NCBI Taxonomy" id="290746"/>
    <lineage>
        <taxon>Eukaryota</taxon>
        <taxon>Metazoa</taxon>
        <taxon>Ecdysozoa</taxon>
        <taxon>Nematoda</taxon>
        <taxon>Chromadorea</taxon>
        <taxon>Rhabditida</taxon>
        <taxon>Tylenchina</taxon>
        <taxon>Cephalobomorpha</taxon>
        <taxon>Cephaloboidea</taxon>
        <taxon>Cephalobidae</taxon>
        <taxon>Acrobeloides</taxon>
    </lineage>
</organism>
<accession>A0A914CAZ8</accession>
<dbReference type="WBParaSite" id="ACRNAN_Path_759.g2870.t1">
    <property type="protein sequence ID" value="ACRNAN_Path_759.g2870.t1"/>
    <property type="gene ID" value="ACRNAN_Path_759.g2870"/>
</dbReference>
<protein>
    <submittedName>
        <fullName evidence="2">Uncharacterized protein</fullName>
    </submittedName>
</protein>
<keyword evidence="1" id="KW-1185">Reference proteome</keyword>
<evidence type="ECO:0000313" key="1">
    <source>
        <dbReference type="Proteomes" id="UP000887540"/>
    </source>
</evidence>
<sequence>MCFILLLVIPTNAADEEEMKEYKDNMDPLLRELVKDYAFYGLR</sequence>
<dbReference type="AlphaFoldDB" id="A0A914CAZ8"/>
<evidence type="ECO:0000313" key="2">
    <source>
        <dbReference type="WBParaSite" id="ACRNAN_Path_759.g2870.t1"/>
    </source>
</evidence>
<dbReference type="Proteomes" id="UP000887540">
    <property type="component" value="Unplaced"/>
</dbReference>
<reference evidence="2" key="1">
    <citation type="submission" date="2022-11" db="UniProtKB">
        <authorList>
            <consortium name="WormBaseParasite"/>
        </authorList>
    </citation>
    <scope>IDENTIFICATION</scope>
</reference>